<evidence type="ECO:0000256" key="4">
    <source>
        <dbReference type="ARBA" id="ARBA00012583"/>
    </source>
</evidence>
<evidence type="ECO:0000256" key="3">
    <source>
        <dbReference type="ARBA" id="ARBA00006739"/>
    </source>
</evidence>
<dbReference type="InterPro" id="IPR001173">
    <property type="entry name" value="Glyco_trans_2-like"/>
</dbReference>
<dbReference type="EMBL" id="MEVI01000003">
    <property type="protein sequence ID" value="OGC54996.1"/>
    <property type="molecule type" value="Genomic_DNA"/>
</dbReference>
<dbReference type="Proteomes" id="UP000176504">
    <property type="component" value="Unassembled WGS sequence"/>
</dbReference>
<keyword evidence="10" id="KW-1133">Transmembrane helix</keyword>
<evidence type="ECO:0000256" key="9">
    <source>
        <dbReference type="ARBA" id="ARBA00022968"/>
    </source>
</evidence>
<reference evidence="14 15" key="1">
    <citation type="journal article" date="2016" name="Nat. Commun.">
        <title>Thousands of microbial genomes shed light on interconnected biogeochemical processes in an aquifer system.</title>
        <authorList>
            <person name="Anantharaman K."/>
            <person name="Brown C.T."/>
            <person name="Hug L.A."/>
            <person name="Sharon I."/>
            <person name="Castelle C.J."/>
            <person name="Probst A.J."/>
            <person name="Thomas B.C."/>
            <person name="Singh A."/>
            <person name="Wilkins M.J."/>
            <person name="Karaoz U."/>
            <person name="Brodie E.L."/>
            <person name="Williams K.H."/>
            <person name="Hubbard S.S."/>
            <person name="Banfield J.F."/>
        </authorList>
    </citation>
    <scope>NUCLEOTIDE SEQUENCE [LARGE SCALE GENOMIC DNA]</scope>
</reference>
<organism evidence="14 15">
    <name type="scientific">candidate division WWE3 bacterium RIFCSPLOWO2_01_FULL_41_18</name>
    <dbReference type="NCBI Taxonomy" id="1802625"/>
    <lineage>
        <taxon>Bacteria</taxon>
        <taxon>Katanobacteria</taxon>
    </lineage>
</organism>
<comment type="subcellular location">
    <subcellularLocation>
        <location evidence="1">Endoplasmic reticulum membrane</location>
        <topology evidence="1">Single-pass membrane protein</topology>
    </subcellularLocation>
</comment>
<gene>
    <name evidence="14" type="ORF">A3A78_03375</name>
</gene>
<comment type="caution">
    <text evidence="14">The sequence shown here is derived from an EMBL/GenBank/DDBJ whole genome shotgun (WGS) entry which is preliminary data.</text>
</comment>
<evidence type="ECO:0000256" key="5">
    <source>
        <dbReference type="ARBA" id="ARBA00022676"/>
    </source>
</evidence>
<proteinExistence type="inferred from homology"/>
<evidence type="ECO:0000256" key="6">
    <source>
        <dbReference type="ARBA" id="ARBA00022679"/>
    </source>
</evidence>
<name>A0A1F4VCN1_UNCKA</name>
<comment type="pathway">
    <text evidence="2">Protein modification; protein glycosylation.</text>
</comment>
<evidence type="ECO:0000313" key="14">
    <source>
        <dbReference type="EMBL" id="OGC54996.1"/>
    </source>
</evidence>
<keyword evidence="11" id="KW-0472">Membrane</keyword>
<protein>
    <recommendedName>
        <fullName evidence="4">dolichyl-phosphate beta-glucosyltransferase</fullName>
        <ecNumber evidence="4">2.4.1.117</ecNumber>
    </recommendedName>
</protein>
<dbReference type="GO" id="GO:0004581">
    <property type="term" value="F:dolichyl-phosphate beta-glucosyltransferase activity"/>
    <property type="evidence" value="ECO:0007669"/>
    <property type="project" value="UniProtKB-EC"/>
</dbReference>
<feature type="domain" description="Glycosyltransferase 2-like" evidence="13">
    <location>
        <begin position="5"/>
        <end position="173"/>
    </location>
</feature>
<dbReference type="AlphaFoldDB" id="A0A1F4VCN1"/>
<evidence type="ECO:0000313" key="15">
    <source>
        <dbReference type="Proteomes" id="UP000176504"/>
    </source>
</evidence>
<keyword evidence="8" id="KW-0256">Endoplasmic reticulum</keyword>
<sequence>MTEISVVIPAYNEKPNIGITLTKITTFLNDFEPNYEIIVVDDGSTDATSETVDTFRSTNEKVILIKNAHKGKGFAVRTGVLNSTGNFVLLCDGDLAVPIEELKRLLVWVKDNDFDIGIGSREGIGAVRKNEPLIRHIMGRTFNLLVRLLVLSGINDTQCGFKLFRGDLAREIFKKSLLYGDSSKELKVPKVTAFDVEILFIAKKMGKKIKEVPIVWEYRNTRVNNIRDSFYNFLDVLKVRFNDLLGKY</sequence>
<dbReference type="PANTHER" id="PTHR10859">
    <property type="entry name" value="GLYCOSYL TRANSFERASE"/>
    <property type="match status" value="1"/>
</dbReference>
<comment type="similarity">
    <text evidence="3">Belongs to the glycosyltransferase 2 family.</text>
</comment>
<evidence type="ECO:0000256" key="2">
    <source>
        <dbReference type="ARBA" id="ARBA00004922"/>
    </source>
</evidence>
<dbReference type="InterPro" id="IPR029044">
    <property type="entry name" value="Nucleotide-diphossugar_trans"/>
</dbReference>
<dbReference type="CDD" id="cd04188">
    <property type="entry name" value="DPG_synthase"/>
    <property type="match status" value="1"/>
</dbReference>
<evidence type="ECO:0000256" key="12">
    <source>
        <dbReference type="ARBA" id="ARBA00045097"/>
    </source>
</evidence>
<evidence type="ECO:0000256" key="10">
    <source>
        <dbReference type="ARBA" id="ARBA00022989"/>
    </source>
</evidence>
<dbReference type="Pfam" id="PF00535">
    <property type="entry name" value="Glycos_transf_2"/>
    <property type="match status" value="1"/>
</dbReference>
<dbReference type="SUPFAM" id="SSF53448">
    <property type="entry name" value="Nucleotide-diphospho-sugar transferases"/>
    <property type="match status" value="1"/>
</dbReference>
<keyword evidence="9" id="KW-0735">Signal-anchor</keyword>
<evidence type="ECO:0000256" key="8">
    <source>
        <dbReference type="ARBA" id="ARBA00022824"/>
    </source>
</evidence>
<evidence type="ECO:0000259" key="13">
    <source>
        <dbReference type="Pfam" id="PF00535"/>
    </source>
</evidence>
<dbReference type="EC" id="2.4.1.117" evidence="4"/>
<keyword evidence="6" id="KW-0808">Transferase</keyword>
<dbReference type="GO" id="GO:0006487">
    <property type="term" value="P:protein N-linked glycosylation"/>
    <property type="evidence" value="ECO:0007669"/>
    <property type="project" value="TreeGrafter"/>
</dbReference>
<evidence type="ECO:0000256" key="7">
    <source>
        <dbReference type="ARBA" id="ARBA00022692"/>
    </source>
</evidence>
<keyword evidence="7" id="KW-0812">Transmembrane</keyword>
<evidence type="ECO:0000256" key="1">
    <source>
        <dbReference type="ARBA" id="ARBA00004389"/>
    </source>
</evidence>
<dbReference type="PANTHER" id="PTHR10859:SF91">
    <property type="entry name" value="DOLICHYL-PHOSPHATE BETA-GLUCOSYLTRANSFERASE"/>
    <property type="match status" value="1"/>
</dbReference>
<dbReference type="Gene3D" id="3.90.550.10">
    <property type="entry name" value="Spore Coat Polysaccharide Biosynthesis Protein SpsA, Chain A"/>
    <property type="match status" value="1"/>
</dbReference>
<accession>A0A1F4VCN1</accession>
<comment type="catalytic activity">
    <reaction evidence="12">
        <text>a di-trans,poly-cis-dolichyl phosphate + UDP-alpha-D-glucose = a di-trans,poly-cis-dolichyl beta-D-glucosyl phosphate + UDP</text>
        <dbReference type="Rhea" id="RHEA:15401"/>
        <dbReference type="Rhea" id="RHEA-COMP:19498"/>
        <dbReference type="Rhea" id="RHEA-COMP:19502"/>
        <dbReference type="ChEBI" id="CHEBI:57525"/>
        <dbReference type="ChEBI" id="CHEBI:57683"/>
        <dbReference type="ChEBI" id="CHEBI:58223"/>
        <dbReference type="ChEBI" id="CHEBI:58885"/>
        <dbReference type="EC" id="2.4.1.117"/>
    </reaction>
    <physiologicalReaction direction="left-to-right" evidence="12">
        <dbReference type="Rhea" id="RHEA:15402"/>
    </physiologicalReaction>
</comment>
<evidence type="ECO:0000256" key="11">
    <source>
        <dbReference type="ARBA" id="ARBA00023136"/>
    </source>
</evidence>
<dbReference type="InterPro" id="IPR035518">
    <property type="entry name" value="DPG_synthase"/>
</dbReference>
<keyword evidence="5" id="KW-0328">Glycosyltransferase</keyword>